<dbReference type="CDD" id="cd09078">
    <property type="entry name" value="nSMase"/>
    <property type="match status" value="1"/>
</dbReference>
<reference evidence="4" key="1">
    <citation type="submission" date="2020-07" db="EMBL/GenBank/DDBJ databases">
        <authorList>
            <person name="Camacho E."/>
        </authorList>
    </citation>
    <scope>NUCLEOTIDE SEQUENCE</scope>
    <source>
        <strain evidence="4">MPO218</strain>
    </source>
</reference>
<organism evidence="4 5">
    <name type="scientific">Rhizorhabdus wittichii</name>
    <dbReference type="NCBI Taxonomy" id="160791"/>
    <lineage>
        <taxon>Bacteria</taxon>
        <taxon>Pseudomonadati</taxon>
        <taxon>Pseudomonadota</taxon>
        <taxon>Alphaproteobacteria</taxon>
        <taxon>Sphingomonadales</taxon>
        <taxon>Sphingomonadaceae</taxon>
        <taxon>Rhizorhabdus</taxon>
    </lineage>
</organism>
<sequence length="363" mass="39012">MTIGSKATKMTARIAVGLGLIVLALLVPGLLRPANGNTPFVMTNMRGHPGLSVMTYNIEGLPWPVRLGREAAFTKIGARLEALRLLGEQPHIVVLQEAFTDQAKRIGVEGGYRYIVNGPDRSLAGAAITTEADRAFQRDASFFSGERSGKVVDSGLQILSDYPILSVRRMAFPTCAGFDCLANKGAVLAMIAVPGLGEPIAVVDVHLNSRRASHVADDRSLYAYRRQIDALDQFLAANVKPGTPVIVAGDFNVGQRPARQAYFTAHLRKWGERAPGAVRDALHSCLAAPAICGAMPSDAAFSLARARDWELAVPGERAELAVDGLSVPFGHEIDERMLSDHVGYVAYYDVVRKRPAATAIARS</sequence>
<dbReference type="Gene3D" id="3.60.10.10">
    <property type="entry name" value="Endonuclease/exonuclease/phosphatase"/>
    <property type="match status" value="1"/>
</dbReference>
<dbReference type="InterPro" id="IPR017766">
    <property type="entry name" value="Sphingomyelinase/PLipase_C"/>
</dbReference>
<reference evidence="4" key="2">
    <citation type="submission" date="2021-04" db="EMBL/GenBank/DDBJ databases">
        <title>Isolation and genomic analysis of the ibuprofen-degrading bacterium Sphingomonas strain MPO218.</title>
        <authorList>
            <person name="Aulestia M."/>
            <person name="Flores A."/>
            <person name="Mangas E.L."/>
            <person name="Perez-Pulido A.J."/>
            <person name="Santero E."/>
            <person name="Camacho E.M."/>
        </authorList>
    </citation>
    <scope>NUCLEOTIDE SEQUENCE</scope>
    <source>
        <strain evidence="4">MPO218</strain>
    </source>
</reference>
<dbReference type="InterPro" id="IPR005135">
    <property type="entry name" value="Endo/exonuclease/phosphatase"/>
</dbReference>
<evidence type="ECO:0000313" key="4">
    <source>
        <dbReference type="EMBL" id="QTH21403.1"/>
    </source>
</evidence>
<evidence type="ECO:0000313" key="5">
    <source>
        <dbReference type="Proteomes" id="UP000664914"/>
    </source>
</evidence>
<keyword evidence="2" id="KW-0378">Hydrolase</keyword>
<protein>
    <submittedName>
        <fullName evidence="4">Sphingomyelin phosphodiesterase</fullName>
    </submittedName>
</protein>
<gene>
    <name evidence="4" type="ORF">HRJ34_24305</name>
</gene>
<dbReference type="AlphaFoldDB" id="A0A975HDM0"/>
<dbReference type="SUPFAM" id="SSF56219">
    <property type="entry name" value="DNase I-like"/>
    <property type="match status" value="1"/>
</dbReference>
<evidence type="ECO:0000256" key="2">
    <source>
        <dbReference type="ARBA" id="ARBA00022801"/>
    </source>
</evidence>
<accession>A0A975HDM0</accession>
<feature type="domain" description="Endonuclease/exonuclease/phosphatase" evidence="3">
    <location>
        <begin position="54"/>
        <end position="273"/>
    </location>
</feature>
<keyword evidence="1" id="KW-0732">Signal</keyword>
<proteinExistence type="predicted"/>
<dbReference type="InterPro" id="IPR038772">
    <property type="entry name" value="Sph/SMPD2-like"/>
</dbReference>
<dbReference type="PANTHER" id="PTHR16320">
    <property type="entry name" value="SPHINGOMYELINASE FAMILY MEMBER"/>
    <property type="match status" value="1"/>
</dbReference>
<name>A0A975HDM0_9SPHN</name>
<dbReference type="Pfam" id="PF03372">
    <property type="entry name" value="Exo_endo_phos"/>
    <property type="match status" value="1"/>
</dbReference>
<dbReference type="Proteomes" id="UP000664914">
    <property type="component" value="Chromosome"/>
</dbReference>
<dbReference type="GO" id="GO:0005576">
    <property type="term" value="C:extracellular region"/>
    <property type="evidence" value="ECO:0007669"/>
    <property type="project" value="InterPro"/>
</dbReference>
<dbReference type="EMBL" id="CP059319">
    <property type="protein sequence ID" value="QTH21403.1"/>
    <property type="molecule type" value="Genomic_DNA"/>
</dbReference>
<evidence type="ECO:0000256" key="1">
    <source>
        <dbReference type="ARBA" id="ARBA00022729"/>
    </source>
</evidence>
<dbReference type="PANTHER" id="PTHR16320:SF23">
    <property type="entry name" value="SPHINGOMYELINASE C 1"/>
    <property type="match status" value="1"/>
</dbReference>
<dbReference type="InterPro" id="IPR036691">
    <property type="entry name" value="Endo/exonu/phosph_ase_sf"/>
</dbReference>
<dbReference type="GO" id="GO:0004767">
    <property type="term" value="F:sphingomyelin phosphodiesterase activity"/>
    <property type="evidence" value="ECO:0007669"/>
    <property type="project" value="InterPro"/>
</dbReference>
<evidence type="ECO:0000259" key="3">
    <source>
        <dbReference type="Pfam" id="PF03372"/>
    </source>
</evidence>
<dbReference type="RefSeq" id="WP_011952643.1">
    <property type="nucleotide sequence ID" value="NZ_CP059319.1"/>
</dbReference>